<dbReference type="PROSITE" id="PS50102">
    <property type="entry name" value="RRM"/>
    <property type="match status" value="2"/>
</dbReference>
<dbReference type="PANTHER" id="PTHR17204:SF25">
    <property type="entry name" value="RRM DOMAIN-CONTAINING PROTEIN"/>
    <property type="match status" value="1"/>
</dbReference>
<feature type="region of interest" description="Disordered" evidence="8">
    <location>
        <begin position="1"/>
        <end position="47"/>
    </location>
</feature>
<keyword evidence="6" id="KW-0539">Nucleus</keyword>
<feature type="compositionally biased region" description="Polar residues" evidence="8">
    <location>
        <begin position="839"/>
        <end position="852"/>
    </location>
</feature>
<keyword evidence="4 7" id="KW-0694">RNA-binding</keyword>
<organism evidence="10 11">
    <name type="scientific">Bemisia tabaci</name>
    <name type="common">Sweetpotato whitefly</name>
    <name type="synonym">Aleurodes tabaci</name>
    <dbReference type="NCBI Taxonomy" id="7038"/>
    <lineage>
        <taxon>Eukaryota</taxon>
        <taxon>Metazoa</taxon>
        <taxon>Ecdysozoa</taxon>
        <taxon>Arthropoda</taxon>
        <taxon>Hexapoda</taxon>
        <taxon>Insecta</taxon>
        <taxon>Pterygota</taxon>
        <taxon>Neoptera</taxon>
        <taxon>Paraneoptera</taxon>
        <taxon>Hemiptera</taxon>
        <taxon>Sternorrhyncha</taxon>
        <taxon>Aleyrodoidea</taxon>
        <taxon>Aleyrodidae</taxon>
        <taxon>Aleyrodinae</taxon>
        <taxon>Bemisia</taxon>
    </lineage>
</organism>
<feature type="compositionally biased region" description="Basic and acidic residues" evidence="8">
    <location>
        <begin position="570"/>
        <end position="596"/>
    </location>
</feature>
<dbReference type="InterPro" id="IPR000504">
    <property type="entry name" value="RRM_dom"/>
</dbReference>
<dbReference type="SUPFAM" id="SSF54928">
    <property type="entry name" value="RNA-binding domain, RBD"/>
    <property type="match status" value="2"/>
</dbReference>
<evidence type="ECO:0000256" key="1">
    <source>
        <dbReference type="ARBA" id="ARBA00004123"/>
    </source>
</evidence>
<sequence>MADSDPVENDEIPSAMEVEEPSEAAESDSSNNSADSSDEDDGEDEKLESLVTELESSVASNVFNYNAHLELINACGKLGDLDKLRSAREQMSKYFPLTPELWLAWLRDEIKLASTDQESEKLFSLFERAVEDYLSIELWGEYIHFSIGKMGSENGEEKVREIAERALTAGGLHVAKGVLLWEAYREFEKVILALLEQKALQSNSTQFEDAVLAQKRKIGSIFQRQLAVPLMDMETTYTEFKTWLNEVGDTNIVDIKAVEHGYKKALQKLSRILTFEEAVLCAEPVSRLGVYQQYLAYEQNPREGGNDPGRVQCLYERVITDHCLESQLWLDYINYAVSTIKLKEVVLKLLQRAVRNCPWCAEIWLIYIKQQERYKEPIDSVTGVLEQALVAGFSSSNDYRAVWLEYILYLRRTYDEKSPEEQSAFEEKIRTTIERAYEHLVQMFGTEGDPDCELLLFWAKWEAVKPNRSMEKVRQIYNDILTICKTKSSLWSQCLTIERYYGDEKHLRRLFARALATDTDWPEGIGTLWLDYEKLHGSLEQYEHCLSKVNERLKQERLKQEKLLAANTENKQKSGNDRSKKGKKEKAEKNVKKEMNEDSEVQSSSSKGKWEHLGAKRQHEPESQKDGVFKVPSTDGPPSEKKPKLEDFGAVEQHDAQKNSRMVFISNLDYSVTEEEIKNCITKLGFPIQELRLVKDFQGRSKGYCYVVLESELEAQGLLKKDREKINNRPMFISRCDPDKVGRSKAFKFSTDLEKNKLFIKGIPVNINEEELTNIFKEYGNLKELRLATYRNGHSKGIAYAEYQDEESAKLALIKADRSKIGGQEISVAFSKPPERRNQTSLIPSSAPQPVQSLGGGPRNYGSRGKSRTQIMLPRALQLTVPGSTSTTVSNGNGTPAPATNGDSTPKPSGTALSNSDFRNLLLGKK</sequence>
<evidence type="ECO:0000256" key="5">
    <source>
        <dbReference type="ARBA" id="ARBA00023187"/>
    </source>
</evidence>
<dbReference type="InterPro" id="IPR034217">
    <property type="entry name" value="SART3_RRM1"/>
</dbReference>
<dbReference type="EMBL" id="OU963869">
    <property type="protein sequence ID" value="CAH0394818.1"/>
    <property type="molecule type" value="Genomic_DNA"/>
</dbReference>
<evidence type="ECO:0000256" key="6">
    <source>
        <dbReference type="ARBA" id="ARBA00023242"/>
    </source>
</evidence>
<dbReference type="PANTHER" id="PTHR17204">
    <property type="entry name" value="PRE-MRNA PROCESSING PROTEIN PRP39-RELATED"/>
    <property type="match status" value="1"/>
</dbReference>
<name>A0A9P0AML1_BEMTA</name>
<feature type="domain" description="RRM" evidence="9">
    <location>
        <begin position="661"/>
        <end position="738"/>
    </location>
</feature>
<dbReference type="InterPro" id="IPR011990">
    <property type="entry name" value="TPR-like_helical_dom_sf"/>
</dbReference>
<dbReference type="SMART" id="SM00386">
    <property type="entry name" value="HAT"/>
    <property type="match status" value="8"/>
</dbReference>
<accession>A0A9P0AML1</accession>
<dbReference type="Gene3D" id="1.25.40.10">
    <property type="entry name" value="Tetratricopeptide repeat domain"/>
    <property type="match status" value="2"/>
</dbReference>
<feature type="domain" description="RRM" evidence="9">
    <location>
        <begin position="756"/>
        <end position="833"/>
    </location>
</feature>
<evidence type="ECO:0000256" key="2">
    <source>
        <dbReference type="ARBA" id="ARBA00022664"/>
    </source>
</evidence>
<dbReference type="FunFam" id="1.25.40.10:FF:000098">
    <property type="entry name" value="Squamous cell carcinoma antigen recognized by T-cells 3"/>
    <property type="match status" value="1"/>
</dbReference>
<dbReference type="Gene3D" id="3.30.70.330">
    <property type="match status" value="2"/>
</dbReference>
<evidence type="ECO:0000313" key="11">
    <source>
        <dbReference type="Proteomes" id="UP001152759"/>
    </source>
</evidence>
<feature type="compositionally biased region" description="Acidic residues" evidence="8">
    <location>
        <begin position="36"/>
        <end position="46"/>
    </location>
</feature>
<feature type="compositionally biased region" description="Basic and acidic residues" evidence="8">
    <location>
        <begin position="608"/>
        <end position="628"/>
    </location>
</feature>
<feature type="region of interest" description="Disordered" evidence="8">
    <location>
        <begin position="832"/>
        <end position="868"/>
    </location>
</feature>
<keyword evidence="11" id="KW-1185">Reference proteome</keyword>
<dbReference type="SUPFAM" id="SSF48452">
    <property type="entry name" value="TPR-like"/>
    <property type="match status" value="1"/>
</dbReference>
<protein>
    <recommendedName>
        <fullName evidence="9">RRM domain-containing protein</fullName>
    </recommendedName>
</protein>
<dbReference type="InterPro" id="IPR008847">
    <property type="entry name" value="Suf"/>
</dbReference>
<evidence type="ECO:0000256" key="3">
    <source>
        <dbReference type="ARBA" id="ARBA00022737"/>
    </source>
</evidence>
<proteinExistence type="predicted"/>
<dbReference type="Proteomes" id="UP001152759">
    <property type="component" value="Chromosome 8"/>
</dbReference>
<feature type="compositionally biased region" description="Low complexity" evidence="8">
    <location>
        <begin position="880"/>
        <end position="896"/>
    </location>
</feature>
<reference evidence="10" key="1">
    <citation type="submission" date="2021-12" db="EMBL/GenBank/DDBJ databases">
        <authorList>
            <person name="King R."/>
        </authorList>
    </citation>
    <scope>NUCLEOTIDE SEQUENCE</scope>
</reference>
<feature type="compositionally biased region" description="Basic and acidic residues" evidence="8">
    <location>
        <begin position="638"/>
        <end position="648"/>
    </location>
</feature>
<dbReference type="InterPro" id="IPR012677">
    <property type="entry name" value="Nucleotide-bd_a/b_plait_sf"/>
</dbReference>
<keyword evidence="3" id="KW-0677">Repeat</keyword>
<feature type="region of interest" description="Disordered" evidence="8">
    <location>
        <begin position="564"/>
        <end position="648"/>
    </location>
</feature>
<dbReference type="GO" id="GO:0006397">
    <property type="term" value="P:mRNA processing"/>
    <property type="evidence" value="ECO:0007669"/>
    <property type="project" value="UniProtKB-KW"/>
</dbReference>
<dbReference type="GO" id="GO:0008380">
    <property type="term" value="P:RNA splicing"/>
    <property type="evidence" value="ECO:0007669"/>
    <property type="project" value="UniProtKB-KW"/>
</dbReference>
<dbReference type="Pfam" id="PF05843">
    <property type="entry name" value="Suf"/>
    <property type="match status" value="1"/>
</dbReference>
<dbReference type="GO" id="GO:0003723">
    <property type="term" value="F:RNA binding"/>
    <property type="evidence" value="ECO:0007669"/>
    <property type="project" value="UniProtKB-UniRule"/>
</dbReference>
<dbReference type="CDD" id="cd12391">
    <property type="entry name" value="RRM1_SART3"/>
    <property type="match status" value="1"/>
</dbReference>
<keyword evidence="2" id="KW-0507">mRNA processing</keyword>
<evidence type="ECO:0000256" key="4">
    <source>
        <dbReference type="ARBA" id="ARBA00022884"/>
    </source>
</evidence>
<dbReference type="KEGG" id="btab:109030241"/>
<dbReference type="Pfam" id="PF00076">
    <property type="entry name" value="RRM_1"/>
    <property type="match status" value="2"/>
</dbReference>
<keyword evidence="5" id="KW-0508">mRNA splicing</keyword>
<evidence type="ECO:0000256" key="8">
    <source>
        <dbReference type="SAM" id="MobiDB-lite"/>
    </source>
</evidence>
<evidence type="ECO:0000259" key="9">
    <source>
        <dbReference type="PROSITE" id="PS50102"/>
    </source>
</evidence>
<gene>
    <name evidence="10" type="ORF">BEMITA_LOCUS13073</name>
</gene>
<evidence type="ECO:0000256" key="7">
    <source>
        <dbReference type="PROSITE-ProRule" id="PRU00176"/>
    </source>
</evidence>
<dbReference type="GO" id="GO:0005634">
    <property type="term" value="C:nucleus"/>
    <property type="evidence" value="ECO:0007669"/>
    <property type="project" value="UniProtKB-SubCell"/>
</dbReference>
<comment type="subcellular location">
    <subcellularLocation>
        <location evidence="1">Nucleus</location>
    </subcellularLocation>
</comment>
<evidence type="ECO:0000313" key="10">
    <source>
        <dbReference type="EMBL" id="CAH0394818.1"/>
    </source>
</evidence>
<feature type="compositionally biased region" description="Acidic residues" evidence="8">
    <location>
        <begin position="1"/>
        <end position="26"/>
    </location>
</feature>
<dbReference type="InterPro" id="IPR035979">
    <property type="entry name" value="RBD_domain_sf"/>
</dbReference>
<feature type="compositionally biased region" description="Polar residues" evidence="8">
    <location>
        <begin position="901"/>
        <end position="918"/>
    </location>
</feature>
<dbReference type="InterPro" id="IPR003107">
    <property type="entry name" value="HAT"/>
</dbReference>
<dbReference type="AlphaFoldDB" id="A0A9P0AML1"/>
<feature type="region of interest" description="Disordered" evidence="8">
    <location>
        <begin position="880"/>
        <end position="926"/>
    </location>
</feature>
<dbReference type="SMART" id="SM00360">
    <property type="entry name" value="RRM"/>
    <property type="match status" value="2"/>
</dbReference>